<evidence type="ECO:0000256" key="1">
    <source>
        <dbReference type="ARBA" id="ARBA00000958"/>
    </source>
</evidence>
<evidence type="ECO:0000256" key="8">
    <source>
        <dbReference type="ARBA" id="ARBA00022516"/>
    </source>
</evidence>
<comment type="caution">
    <text evidence="21">The sequence shown here is derived from an EMBL/GenBank/DDBJ whole genome shotgun (WGS) entry which is preliminary data.</text>
</comment>
<evidence type="ECO:0000256" key="16">
    <source>
        <dbReference type="ARBA" id="ARBA00023211"/>
    </source>
</evidence>
<feature type="transmembrane region" description="Helical" evidence="20">
    <location>
        <begin position="104"/>
        <end position="123"/>
    </location>
</feature>
<feature type="transmembrane region" description="Helical" evidence="20">
    <location>
        <begin position="132"/>
        <end position="150"/>
    </location>
</feature>
<keyword evidence="8 19" id="KW-0444">Lipid biosynthesis</keyword>
<keyword evidence="16 19" id="KW-0464">Manganese</keyword>
<dbReference type="EC" id="2.7.8.24" evidence="5 19"/>
<feature type="transmembrane region" description="Helical" evidence="20">
    <location>
        <begin position="156"/>
        <end position="175"/>
    </location>
</feature>
<comment type="cofactor">
    <cofactor evidence="2 19">
        <name>Mn(2+)</name>
        <dbReference type="ChEBI" id="CHEBI:29035"/>
    </cofactor>
</comment>
<keyword evidence="10 19" id="KW-0808">Transferase</keyword>
<evidence type="ECO:0000256" key="6">
    <source>
        <dbReference type="ARBA" id="ARBA00015623"/>
    </source>
</evidence>
<organism evidence="21 22">
    <name type="scientific">Flaviflagellibacter deserti</name>
    <dbReference type="NCBI Taxonomy" id="2267266"/>
    <lineage>
        <taxon>Bacteria</taxon>
        <taxon>Pseudomonadati</taxon>
        <taxon>Pseudomonadota</taxon>
        <taxon>Alphaproteobacteria</taxon>
        <taxon>Hyphomicrobiales</taxon>
        <taxon>Flaviflagellibacter</taxon>
    </lineage>
</organism>
<accession>A0ABV9Z122</accession>
<keyword evidence="15 19" id="KW-0594">Phospholipid biosynthesis</keyword>
<evidence type="ECO:0000256" key="10">
    <source>
        <dbReference type="ARBA" id="ARBA00022679"/>
    </source>
</evidence>
<feature type="transmembrane region" description="Helical" evidence="20">
    <location>
        <begin position="16"/>
        <end position="37"/>
    </location>
</feature>
<evidence type="ECO:0000256" key="3">
    <source>
        <dbReference type="ARBA" id="ARBA00004429"/>
    </source>
</evidence>
<evidence type="ECO:0000256" key="19">
    <source>
        <dbReference type="PIRNR" id="PIRNR000851"/>
    </source>
</evidence>
<evidence type="ECO:0000256" key="20">
    <source>
        <dbReference type="SAM" id="Phobius"/>
    </source>
</evidence>
<keyword evidence="14 19" id="KW-0472">Membrane</keyword>
<evidence type="ECO:0000313" key="21">
    <source>
        <dbReference type="EMBL" id="MFC5068750.1"/>
    </source>
</evidence>
<evidence type="ECO:0000256" key="5">
    <source>
        <dbReference type="ARBA" id="ARBA00013195"/>
    </source>
</evidence>
<dbReference type="InterPro" id="IPR043130">
    <property type="entry name" value="CDP-OH_PTrfase_TM_dom"/>
</dbReference>
<comment type="catalytic activity">
    <reaction evidence="1 19">
        <text>a CDP-1,2-diacyl-sn-glycerol + choline = a 1,2-diacyl-sn-glycero-3-phosphocholine + CMP + H(+)</text>
        <dbReference type="Rhea" id="RHEA:14597"/>
        <dbReference type="ChEBI" id="CHEBI:15354"/>
        <dbReference type="ChEBI" id="CHEBI:15378"/>
        <dbReference type="ChEBI" id="CHEBI:57643"/>
        <dbReference type="ChEBI" id="CHEBI:58332"/>
        <dbReference type="ChEBI" id="CHEBI:60377"/>
        <dbReference type="EC" id="2.7.8.24"/>
    </reaction>
</comment>
<sequence>MEPQIPVPLRLKFAGYSVHALTASGAVLGFLALLAAIDHRFVEMFIWLGIALFVDGIDGTFARRANVKETAIAISGDTLDLVVDYVTYVLVPALAMFQAGLFPLGWGTVAAGAICLTAALYFADVRMKTDDWYFRGFPAVWNLFAFFAFLLKPEPWITFGLVILFSGLTFAPIAFVHPMRVVRLKLLTLLMLGAGTVLAVAALFWNLDPPGPVVLGLLVVGAYFLLFGLFRPKSQD</sequence>
<dbReference type="Proteomes" id="UP001595796">
    <property type="component" value="Unassembled WGS sequence"/>
</dbReference>
<comment type="subcellular location">
    <subcellularLocation>
        <location evidence="3 19">Cell inner membrane</location>
        <topology evidence="3 19">Multi-pass membrane protein</topology>
    </subcellularLocation>
</comment>
<keyword evidence="7 19" id="KW-1003">Cell membrane</keyword>
<evidence type="ECO:0000256" key="7">
    <source>
        <dbReference type="ARBA" id="ARBA00022475"/>
    </source>
</evidence>
<evidence type="ECO:0000256" key="13">
    <source>
        <dbReference type="ARBA" id="ARBA00023098"/>
    </source>
</evidence>
<gene>
    <name evidence="21" type="ORF">ACFPFW_12095</name>
</gene>
<dbReference type="Gene3D" id="1.20.120.1760">
    <property type="match status" value="1"/>
</dbReference>
<comment type="similarity">
    <text evidence="4 19">Belongs to the CDP-alcohol phosphatidyltransferase class-I family.</text>
</comment>
<evidence type="ECO:0000256" key="11">
    <source>
        <dbReference type="ARBA" id="ARBA00022692"/>
    </source>
</evidence>
<reference evidence="22" key="1">
    <citation type="journal article" date="2019" name="Int. J. Syst. Evol. Microbiol.">
        <title>The Global Catalogue of Microorganisms (GCM) 10K type strain sequencing project: providing services to taxonomists for standard genome sequencing and annotation.</title>
        <authorList>
            <consortium name="The Broad Institute Genomics Platform"/>
            <consortium name="The Broad Institute Genome Sequencing Center for Infectious Disease"/>
            <person name="Wu L."/>
            <person name="Ma J."/>
        </authorList>
    </citation>
    <scope>NUCLEOTIDE SEQUENCE [LARGE SCALE GENOMIC DNA]</scope>
    <source>
        <strain evidence="22">CGMCC 1.16444</strain>
    </source>
</reference>
<evidence type="ECO:0000256" key="9">
    <source>
        <dbReference type="ARBA" id="ARBA00022519"/>
    </source>
</evidence>
<evidence type="ECO:0000256" key="2">
    <source>
        <dbReference type="ARBA" id="ARBA00001936"/>
    </source>
</evidence>
<dbReference type="RefSeq" id="WP_114956060.1">
    <property type="nucleotide sequence ID" value="NZ_JBHSJF010000006.1"/>
</dbReference>
<keyword evidence="9 19" id="KW-0997">Cell inner membrane</keyword>
<comment type="function">
    <text evidence="19">Condenses choline with CDP-diglyceride to produce phosphatidylcholine and CMP.</text>
</comment>
<feature type="transmembrane region" description="Helical" evidence="20">
    <location>
        <begin position="187"/>
        <end position="207"/>
    </location>
</feature>
<keyword evidence="12 20" id="KW-1133">Transmembrane helix</keyword>
<keyword evidence="13 19" id="KW-0443">Lipid metabolism</keyword>
<keyword evidence="22" id="KW-1185">Reference proteome</keyword>
<dbReference type="InterPro" id="IPR026027">
    <property type="entry name" value="PcS"/>
</dbReference>
<evidence type="ECO:0000256" key="14">
    <source>
        <dbReference type="ARBA" id="ARBA00023136"/>
    </source>
</evidence>
<evidence type="ECO:0000256" key="17">
    <source>
        <dbReference type="ARBA" id="ARBA00023264"/>
    </source>
</evidence>
<evidence type="ECO:0000256" key="15">
    <source>
        <dbReference type="ARBA" id="ARBA00023209"/>
    </source>
</evidence>
<dbReference type="EMBL" id="JBHSJF010000006">
    <property type="protein sequence ID" value="MFC5068750.1"/>
    <property type="molecule type" value="Genomic_DNA"/>
</dbReference>
<evidence type="ECO:0000256" key="12">
    <source>
        <dbReference type="ARBA" id="ARBA00022989"/>
    </source>
</evidence>
<name>A0ABV9Z122_9HYPH</name>
<feature type="transmembrane region" description="Helical" evidence="20">
    <location>
        <begin position="213"/>
        <end position="230"/>
    </location>
</feature>
<protein>
    <recommendedName>
        <fullName evidence="6 19">Phosphatidylcholine synthase</fullName>
        <shortName evidence="19">PC synthase</shortName>
        <shortName evidence="19">PCS</shortName>
        <ecNumber evidence="5 19">2.7.8.24</ecNumber>
    </recommendedName>
    <alternativeName>
        <fullName evidence="18 19">CDP-diglyceride-choline O-phosphatidyltransferase</fullName>
    </alternativeName>
</protein>
<evidence type="ECO:0000313" key="22">
    <source>
        <dbReference type="Proteomes" id="UP001595796"/>
    </source>
</evidence>
<dbReference type="PIRSF" id="PIRSF000851">
    <property type="entry name" value="PcS"/>
    <property type="match status" value="1"/>
</dbReference>
<evidence type="ECO:0000256" key="18">
    <source>
        <dbReference type="ARBA" id="ARBA00033321"/>
    </source>
</evidence>
<evidence type="ECO:0000256" key="4">
    <source>
        <dbReference type="ARBA" id="ARBA00010441"/>
    </source>
</evidence>
<keyword evidence="11 20" id="KW-0812">Transmembrane</keyword>
<proteinExistence type="inferred from homology"/>
<keyword evidence="17 19" id="KW-1208">Phospholipid metabolism</keyword>
<feature type="transmembrane region" description="Helical" evidence="20">
    <location>
        <begin position="44"/>
        <end position="62"/>
    </location>
</feature>